<keyword evidence="7" id="KW-1185">Reference proteome</keyword>
<evidence type="ECO:0000256" key="3">
    <source>
        <dbReference type="SAM" id="MobiDB-lite"/>
    </source>
</evidence>
<gene>
    <name evidence="6" type="ORF">WMQ36_11805</name>
</gene>
<feature type="chain" id="PRO_5047339801" evidence="4">
    <location>
        <begin position="28"/>
        <end position="633"/>
    </location>
</feature>
<evidence type="ECO:0000259" key="5">
    <source>
        <dbReference type="Pfam" id="PF13407"/>
    </source>
</evidence>
<evidence type="ECO:0000256" key="1">
    <source>
        <dbReference type="ARBA" id="ARBA00004196"/>
    </source>
</evidence>
<name>A0ABV1D5I8_9FIRM</name>
<keyword evidence="4" id="KW-0732">Signal</keyword>
<dbReference type="InterPro" id="IPR025997">
    <property type="entry name" value="SBP_2_dom"/>
</dbReference>
<dbReference type="Proteomes" id="UP001454086">
    <property type="component" value="Unassembled WGS sequence"/>
</dbReference>
<feature type="compositionally biased region" description="Polar residues" evidence="3">
    <location>
        <begin position="28"/>
        <end position="49"/>
    </location>
</feature>
<accession>A0ABV1D5I8</accession>
<evidence type="ECO:0000256" key="2">
    <source>
        <dbReference type="ARBA" id="ARBA00007639"/>
    </source>
</evidence>
<evidence type="ECO:0000256" key="4">
    <source>
        <dbReference type="SAM" id="SignalP"/>
    </source>
</evidence>
<feature type="domain" description="Periplasmic binding protein" evidence="5">
    <location>
        <begin position="360"/>
        <end position="605"/>
    </location>
</feature>
<dbReference type="RefSeq" id="WP_008726168.1">
    <property type="nucleotide sequence ID" value="NZ_JBBMFM010000038.1"/>
</dbReference>
<dbReference type="Pfam" id="PF13407">
    <property type="entry name" value="Peripla_BP_4"/>
    <property type="match status" value="2"/>
</dbReference>
<dbReference type="PROSITE" id="PS51257">
    <property type="entry name" value="PROKAR_LIPOPROTEIN"/>
    <property type="match status" value="1"/>
</dbReference>
<dbReference type="PANTHER" id="PTHR30036:SF7">
    <property type="entry name" value="ABC TRANSPORTER PERIPLASMIC-BINDING PROTEIN YPHF"/>
    <property type="match status" value="1"/>
</dbReference>
<comment type="subcellular location">
    <subcellularLocation>
        <location evidence="1">Cell envelope</location>
    </subcellularLocation>
</comment>
<comment type="similarity">
    <text evidence="2">Belongs to the bacterial solute-binding protein 2 family.</text>
</comment>
<feature type="domain" description="Periplasmic binding protein" evidence="5">
    <location>
        <begin position="61"/>
        <end position="306"/>
    </location>
</feature>
<feature type="signal peptide" evidence="4">
    <location>
        <begin position="1"/>
        <end position="27"/>
    </location>
</feature>
<dbReference type="EMBL" id="JBBMFM010000038">
    <property type="protein sequence ID" value="MEQ2425663.1"/>
    <property type="molecule type" value="Genomic_DNA"/>
</dbReference>
<dbReference type="SUPFAM" id="SSF53822">
    <property type="entry name" value="Periplasmic binding protein-like I"/>
    <property type="match status" value="2"/>
</dbReference>
<dbReference type="PANTHER" id="PTHR30036">
    <property type="entry name" value="D-XYLOSE-BINDING PERIPLASMIC PROTEIN"/>
    <property type="match status" value="1"/>
</dbReference>
<dbReference type="InterPro" id="IPR028082">
    <property type="entry name" value="Peripla_BP_I"/>
</dbReference>
<proteinExistence type="inferred from homology"/>
<feature type="region of interest" description="Disordered" evidence="3">
    <location>
        <begin position="27"/>
        <end position="49"/>
    </location>
</feature>
<dbReference type="CDD" id="cd19969">
    <property type="entry name" value="PBP1_ABC_sugar_binding-like"/>
    <property type="match status" value="1"/>
</dbReference>
<evidence type="ECO:0000313" key="7">
    <source>
        <dbReference type="Proteomes" id="UP001454086"/>
    </source>
</evidence>
<dbReference type="Gene3D" id="3.40.50.2300">
    <property type="match status" value="4"/>
</dbReference>
<evidence type="ECO:0000313" key="6">
    <source>
        <dbReference type="EMBL" id="MEQ2425663.1"/>
    </source>
</evidence>
<protein>
    <submittedName>
        <fullName evidence="6">Substrate-binding domain-containing protein</fullName>
    </submittedName>
</protein>
<dbReference type="InterPro" id="IPR050555">
    <property type="entry name" value="Bact_Solute-Bind_Prot2"/>
</dbReference>
<comment type="caution">
    <text evidence="6">The sequence shown here is derived from an EMBL/GenBank/DDBJ whole genome shotgun (WGS) entry which is preliminary data.</text>
</comment>
<reference evidence="6 7" key="1">
    <citation type="submission" date="2024-03" db="EMBL/GenBank/DDBJ databases">
        <title>Human intestinal bacterial collection.</title>
        <authorList>
            <person name="Pauvert C."/>
            <person name="Hitch T.C.A."/>
            <person name="Clavel T."/>
        </authorList>
    </citation>
    <scope>NUCLEOTIDE SEQUENCE [LARGE SCALE GENOMIC DNA]</scope>
    <source>
        <strain evidence="6 7">CLA-SR-H021</strain>
    </source>
</reference>
<sequence>MKKRNVLAVLLAAVMAAGMGLTGCGSAPSGTAGTDPSQESTGESRAVTSSPDDEYYMVSFLSGIDYWKTCYRGMEDAASLLGVTAKYTGQTDSDVAGEVAVLEQVIAMKPKGITITCVNSTAFKDTIDSAIEEGISVVCFDSDSPTSNRSTYLSTGNEDAGRAAAEYLVPLCANKGKIAVLYTVGQENTESRLKGFKAWCEENAPDVELILVNDAGDTTTATDNMAAALQANPDMAGVFCADGTAGGAGPVAVEESGLEGIHTLAFDVDKTVLDKVKDGSIDGTVAQGQYNMGYWSMMMMYAEANGVSTADLPGYVDTGVTIVTKDTVDQYYVKDNKGGQFTPDQLKGDPSDEYYMVSFLSGIDYWKTCFSGMEDAAGFLGVTAKYTGQTDSDVAGEVAVLEQVIAMKPKGITITCVNSTAFKDTIDSAIEQGISVVCFDSDSPSSERSAYLSTGNEDAGKAAAEYLVPLCGNKGKIAVLYTVGQENTESRLRGFQAWCEENAPDVELVLVNDAGDTSTATDNMAAALQANPDMAGVFCADGTAGGAGPVAVEESGLEGIHTLAFDVDKTVLDKIKSGSIDATVAQGQYNMGFWSLMMMHAEANGITEADLPGYVDTGVTIVTKDTVDQYYVK</sequence>
<organism evidence="6 7">
    <name type="scientific">Enterocloster hominis</name>
    <name type="common">ex Hitch et al. 2024</name>
    <dbReference type="NCBI Taxonomy" id="1917870"/>
    <lineage>
        <taxon>Bacteria</taxon>
        <taxon>Bacillati</taxon>
        <taxon>Bacillota</taxon>
        <taxon>Clostridia</taxon>
        <taxon>Lachnospirales</taxon>
        <taxon>Lachnospiraceae</taxon>
        <taxon>Enterocloster</taxon>
    </lineage>
</organism>